<accession>A0A5B9PJ85</accession>
<evidence type="ECO:0000313" key="4">
    <source>
        <dbReference type="Proteomes" id="UP000322214"/>
    </source>
</evidence>
<sequence length="332" mass="35550">MKRSQKRYGFTLVELLVVIAIIGILIGMLLPAVQQVREAARRTQCMNNMRQIALACLNFESAHMRFPTGALGVADPVLPGVEPQRMGLLAQILPHIEANNVAAMCEPNLSTKRYGDDGAGYGVWINYNLAGGATTRFAALYNIPAFRCPTDSVPSTDKTADVTRTYGVGPSSVTVTLGGWGDWSSNLLGEEYGLTNYIGVAGVLGDDSSESDNWSAHDGMFLNRSRTTFGRMSDGSSNIIMMGEVVTEPLDEWPWPGETVGRAWIGTHTIGTVFWPDSSWGPAQLFEYASGHPGTVSFSRGDGSVGAVSEDTDATVIRNMSGIADGTVASID</sequence>
<feature type="transmembrane region" description="Helical" evidence="1">
    <location>
        <begin position="12"/>
        <end position="33"/>
    </location>
</feature>
<dbReference type="Pfam" id="PF07596">
    <property type="entry name" value="SBP_bac_10"/>
    <property type="match status" value="1"/>
</dbReference>
<evidence type="ECO:0000259" key="2">
    <source>
        <dbReference type="Pfam" id="PF07596"/>
    </source>
</evidence>
<dbReference type="InterPro" id="IPR045584">
    <property type="entry name" value="Pilin-like"/>
</dbReference>
<dbReference type="OrthoDB" id="255848at2"/>
<keyword evidence="1" id="KW-0472">Membrane</keyword>
<dbReference type="STRING" id="980251.GCA_001642875_00905"/>
<dbReference type="RefSeq" id="WP_075083699.1">
    <property type="nucleotide sequence ID" value="NZ_CP042912.1"/>
</dbReference>
<dbReference type="KEGG" id="mff:MFFC18_46640"/>
<feature type="domain" description="DUF1559" evidence="2">
    <location>
        <begin position="34"/>
        <end position="314"/>
    </location>
</feature>
<gene>
    <name evidence="3" type="ORF">MFFC18_46640</name>
</gene>
<organism evidence="3 4">
    <name type="scientific">Mariniblastus fucicola</name>
    <dbReference type="NCBI Taxonomy" id="980251"/>
    <lineage>
        <taxon>Bacteria</taxon>
        <taxon>Pseudomonadati</taxon>
        <taxon>Planctomycetota</taxon>
        <taxon>Planctomycetia</taxon>
        <taxon>Pirellulales</taxon>
        <taxon>Pirellulaceae</taxon>
        <taxon>Mariniblastus</taxon>
    </lineage>
</organism>
<protein>
    <submittedName>
        <fullName evidence="3">Putative major pilin subunit</fullName>
    </submittedName>
</protein>
<keyword evidence="4" id="KW-1185">Reference proteome</keyword>
<dbReference type="EMBL" id="CP042912">
    <property type="protein sequence ID" value="QEG24742.1"/>
    <property type="molecule type" value="Genomic_DNA"/>
</dbReference>
<reference evidence="3 4" key="1">
    <citation type="submission" date="2019-08" db="EMBL/GenBank/DDBJ databases">
        <title>Deep-cultivation of Planctomycetes and their phenomic and genomic characterization uncovers novel biology.</title>
        <authorList>
            <person name="Wiegand S."/>
            <person name="Jogler M."/>
            <person name="Boedeker C."/>
            <person name="Pinto D."/>
            <person name="Vollmers J."/>
            <person name="Rivas-Marin E."/>
            <person name="Kohn T."/>
            <person name="Peeters S.H."/>
            <person name="Heuer A."/>
            <person name="Rast P."/>
            <person name="Oberbeckmann S."/>
            <person name="Bunk B."/>
            <person name="Jeske O."/>
            <person name="Meyerdierks A."/>
            <person name="Storesund J.E."/>
            <person name="Kallscheuer N."/>
            <person name="Luecker S."/>
            <person name="Lage O.M."/>
            <person name="Pohl T."/>
            <person name="Merkel B.J."/>
            <person name="Hornburger P."/>
            <person name="Mueller R.-W."/>
            <person name="Bruemmer F."/>
            <person name="Labrenz M."/>
            <person name="Spormann A.M."/>
            <person name="Op den Camp H."/>
            <person name="Overmann J."/>
            <person name="Amann R."/>
            <person name="Jetten M.S.M."/>
            <person name="Mascher T."/>
            <person name="Medema M.H."/>
            <person name="Devos D.P."/>
            <person name="Kaster A.-K."/>
            <person name="Ovreas L."/>
            <person name="Rohde M."/>
            <person name="Galperin M.Y."/>
            <person name="Jogler C."/>
        </authorList>
    </citation>
    <scope>NUCLEOTIDE SEQUENCE [LARGE SCALE GENOMIC DNA]</scope>
    <source>
        <strain evidence="3 4">FC18</strain>
    </source>
</reference>
<dbReference type="Gene3D" id="3.30.700.10">
    <property type="entry name" value="Glycoprotein, Type 4 Pilin"/>
    <property type="match status" value="1"/>
</dbReference>
<evidence type="ECO:0000256" key="1">
    <source>
        <dbReference type="SAM" id="Phobius"/>
    </source>
</evidence>
<keyword evidence="1" id="KW-0812">Transmembrane</keyword>
<dbReference type="InterPro" id="IPR011453">
    <property type="entry name" value="DUF1559"/>
</dbReference>
<proteinExistence type="predicted"/>
<dbReference type="NCBIfam" id="TIGR02532">
    <property type="entry name" value="IV_pilin_GFxxxE"/>
    <property type="match status" value="1"/>
</dbReference>
<name>A0A5B9PJ85_9BACT</name>
<dbReference type="PANTHER" id="PTHR30093:SF2">
    <property type="entry name" value="TYPE II SECRETION SYSTEM PROTEIN H"/>
    <property type="match status" value="1"/>
</dbReference>
<keyword evidence="1" id="KW-1133">Transmembrane helix</keyword>
<dbReference type="InterPro" id="IPR012902">
    <property type="entry name" value="N_methyl_site"/>
</dbReference>
<dbReference type="PANTHER" id="PTHR30093">
    <property type="entry name" value="GENERAL SECRETION PATHWAY PROTEIN G"/>
    <property type="match status" value="1"/>
</dbReference>
<dbReference type="Proteomes" id="UP000322214">
    <property type="component" value="Chromosome"/>
</dbReference>
<evidence type="ECO:0000313" key="3">
    <source>
        <dbReference type="EMBL" id="QEG24742.1"/>
    </source>
</evidence>
<dbReference type="SUPFAM" id="SSF54523">
    <property type="entry name" value="Pili subunits"/>
    <property type="match status" value="1"/>
</dbReference>
<dbReference type="Pfam" id="PF07963">
    <property type="entry name" value="N_methyl"/>
    <property type="match status" value="1"/>
</dbReference>
<dbReference type="AlphaFoldDB" id="A0A5B9PJ85"/>